<comment type="catalytic activity">
    <reaction evidence="1 5">
        <text>3-dehydroquinate = 3-dehydroshikimate + H2O</text>
        <dbReference type="Rhea" id="RHEA:21096"/>
        <dbReference type="ChEBI" id="CHEBI:15377"/>
        <dbReference type="ChEBI" id="CHEBI:16630"/>
        <dbReference type="ChEBI" id="CHEBI:32364"/>
        <dbReference type="EC" id="4.2.1.10"/>
    </reaction>
</comment>
<organism evidence="6 7">
    <name type="scientific">Acetobacterium paludosum</name>
    <dbReference type="NCBI Taxonomy" id="52693"/>
    <lineage>
        <taxon>Bacteria</taxon>
        <taxon>Bacillati</taxon>
        <taxon>Bacillota</taxon>
        <taxon>Clostridia</taxon>
        <taxon>Eubacteriales</taxon>
        <taxon>Eubacteriaceae</taxon>
        <taxon>Acetobacterium</taxon>
    </lineage>
</organism>
<feature type="binding site" evidence="5">
    <location>
        <position position="236"/>
    </location>
    <ligand>
        <name>3-dehydroquinate</name>
        <dbReference type="ChEBI" id="CHEBI:32364"/>
    </ligand>
</feature>
<feature type="active site" description="Schiff-base intermediate with substrate" evidence="5">
    <location>
        <position position="171"/>
    </location>
</feature>
<evidence type="ECO:0000313" key="6">
    <source>
        <dbReference type="EMBL" id="MBC3889921.1"/>
    </source>
</evidence>
<dbReference type="Proteomes" id="UP000616595">
    <property type="component" value="Unassembled WGS sequence"/>
</dbReference>
<comment type="subunit">
    <text evidence="5">Homodimer.</text>
</comment>
<evidence type="ECO:0000256" key="3">
    <source>
        <dbReference type="ARBA" id="ARBA00023239"/>
    </source>
</evidence>
<dbReference type="PANTHER" id="PTHR43699">
    <property type="entry name" value="3-DEHYDROQUINATE DEHYDRATASE"/>
    <property type="match status" value="1"/>
</dbReference>
<comment type="similarity">
    <text evidence="5">Belongs to the type-I 3-dehydroquinase family.</text>
</comment>
<keyword evidence="4 5" id="KW-0704">Schiff base</keyword>
<feature type="binding site" evidence="5">
    <location>
        <position position="232"/>
    </location>
    <ligand>
        <name>3-dehydroquinate</name>
        <dbReference type="ChEBI" id="CHEBI:32364"/>
    </ligand>
</feature>
<dbReference type="GO" id="GO:0009073">
    <property type="term" value="P:aromatic amino acid family biosynthetic process"/>
    <property type="evidence" value="ECO:0007669"/>
    <property type="project" value="UniProtKB-KW"/>
</dbReference>
<dbReference type="InterPro" id="IPR050146">
    <property type="entry name" value="Type-I_3-dehydroquinase"/>
</dbReference>
<comment type="pathway">
    <text evidence="5">Metabolic intermediate biosynthesis; chorismate biosynthesis; chorismate from D-erythrose 4-phosphate and phosphoenolpyruvate: step 3/7.</text>
</comment>
<dbReference type="OrthoDB" id="9813659at2"/>
<feature type="binding site" evidence="5">
    <location>
        <position position="83"/>
    </location>
    <ligand>
        <name>3-dehydroquinate</name>
        <dbReference type="ChEBI" id="CHEBI:32364"/>
    </ligand>
</feature>
<protein>
    <recommendedName>
        <fullName evidence="5">3-dehydroquinate dehydratase</fullName>
        <shortName evidence="5">3-dehydroquinase</shortName>
        <ecNumber evidence="5">4.2.1.10</ecNumber>
    </recommendedName>
    <alternativeName>
        <fullName evidence="5">Type I DHQase</fullName>
    </alternativeName>
    <alternativeName>
        <fullName evidence="5">Type I dehydroquinase</fullName>
        <shortName evidence="5">DHQ1</shortName>
    </alternativeName>
</protein>
<dbReference type="GO" id="GO:0046279">
    <property type="term" value="P:3,4-dihydroxybenzoate biosynthetic process"/>
    <property type="evidence" value="ECO:0007669"/>
    <property type="project" value="TreeGrafter"/>
</dbReference>
<feature type="binding site" evidence="5">
    <location>
        <begin position="45"/>
        <end position="47"/>
    </location>
    <ligand>
        <name>3-dehydroquinate</name>
        <dbReference type="ChEBI" id="CHEBI:32364"/>
    </ligand>
</feature>
<evidence type="ECO:0000256" key="5">
    <source>
        <dbReference type="HAMAP-Rule" id="MF_00214"/>
    </source>
</evidence>
<evidence type="ECO:0000313" key="7">
    <source>
        <dbReference type="Proteomes" id="UP000616595"/>
    </source>
</evidence>
<reference evidence="6" key="2">
    <citation type="submission" date="2020-10" db="EMBL/GenBank/DDBJ databases">
        <title>Comparative genomics of the Acetobacterium genus.</title>
        <authorList>
            <person name="Marshall C."/>
            <person name="May H."/>
            <person name="Norman S."/>
        </authorList>
    </citation>
    <scope>NUCLEOTIDE SEQUENCE</scope>
    <source>
        <strain evidence="6">DER-2019</strain>
    </source>
</reference>
<dbReference type="HAMAP" id="MF_00214">
    <property type="entry name" value="AroD"/>
    <property type="match status" value="1"/>
</dbReference>
<evidence type="ECO:0000256" key="2">
    <source>
        <dbReference type="ARBA" id="ARBA00023141"/>
    </source>
</evidence>
<feature type="binding site" evidence="5">
    <location>
        <position position="213"/>
    </location>
    <ligand>
        <name>3-dehydroquinate</name>
        <dbReference type="ChEBI" id="CHEBI:32364"/>
    </ligand>
</feature>
<sequence length="252" mass="28229">MNIKNEIKLIEKNKFASCIPLISADKSELLADVKAAVENGCDFLEWRRDYFMKGAILKPEEELNILKEIKKRMKTQGLIYTYRSHLEGGAYETADAIREASIKTAIESDVADYVDVELESNDLFLARIRDVIKNNRTQWIASHHNFNRTPNTQEIEKLYLSMEAKNADVLKLAVMPHTSEDIRHLIIANLLHNEGSKSPMINIAMGSLGGITRIAPELCGGSMTYVLGTGKTAPGQMNLVEIIALREKLGLI</sequence>
<dbReference type="RefSeq" id="WP_148568557.1">
    <property type="nucleotide sequence ID" value="NZ_RXYA01000020.1"/>
</dbReference>
<dbReference type="GO" id="GO:0008652">
    <property type="term" value="P:amino acid biosynthetic process"/>
    <property type="evidence" value="ECO:0007669"/>
    <property type="project" value="UniProtKB-KW"/>
</dbReference>
<dbReference type="InterPro" id="IPR001381">
    <property type="entry name" value="DHquinase_I"/>
</dbReference>
<keyword evidence="7" id="KW-1185">Reference proteome</keyword>
<proteinExistence type="inferred from homology"/>
<gene>
    <name evidence="5 6" type="primary">aroD</name>
    <name evidence="6" type="ORF">GH810_16580</name>
</gene>
<comment type="function">
    <text evidence="5">Involved in the third step of the chorismate pathway, which leads to the biosynthesis of aromatic amino acids. Catalyzes the cis-dehydration of 3-dehydroquinate (DHQ) and introduces the first double bond of the aromatic ring to yield 3-dehydroshikimate.</text>
</comment>
<keyword evidence="2 5" id="KW-0057">Aromatic amino acid biosynthesis</keyword>
<dbReference type="NCBIfam" id="TIGR01093">
    <property type="entry name" value="aroD"/>
    <property type="match status" value="1"/>
</dbReference>
<comment type="caution">
    <text evidence="6">The sequence shown here is derived from an EMBL/GenBank/DDBJ whole genome shotgun (WGS) entry which is preliminary data.</text>
</comment>
<keyword evidence="5" id="KW-0028">Amino-acid biosynthesis</keyword>
<dbReference type="PANTHER" id="PTHR43699:SF1">
    <property type="entry name" value="3-DEHYDROQUINATE DEHYDRATASE"/>
    <property type="match status" value="1"/>
</dbReference>
<evidence type="ECO:0000256" key="4">
    <source>
        <dbReference type="ARBA" id="ARBA00023270"/>
    </source>
</evidence>
<evidence type="ECO:0000256" key="1">
    <source>
        <dbReference type="ARBA" id="ARBA00001864"/>
    </source>
</evidence>
<dbReference type="EC" id="4.2.1.10" evidence="5"/>
<dbReference type="GO" id="GO:0009423">
    <property type="term" value="P:chorismate biosynthetic process"/>
    <property type="evidence" value="ECO:0007669"/>
    <property type="project" value="UniProtKB-UniRule"/>
</dbReference>
<comment type="caution">
    <text evidence="5">Lacks conserved residue(s) required for the propagation of feature annotation.</text>
</comment>
<name>A0A923HX60_9FIRM</name>
<accession>A0A923HX60</accession>
<dbReference type="FunFam" id="3.20.20.70:FF:000047">
    <property type="entry name" value="3-dehydroquinate dehydratase"/>
    <property type="match status" value="1"/>
</dbReference>
<feature type="active site" description="Proton donor/acceptor" evidence="5">
    <location>
        <position position="144"/>
    </location>
</feature>
<reference evidence="6" key="1">
    <citation type="submission" date="2019-10" db="EMBL/GenBank/DDBJ databases">
        <authorList>
            <person name="Ross D.E."/>
            <person name="Gulliver D."/>
        </authorList>
    </citation>
    <scope>NUCLEOTIDE SEQUENCE</scope>
    <source>
        <strain evidence="6">DER-2019</strain>
    </source>
</reference>
<dbReference type="Pfam" id="PF01487">
    <property type="entry name" value="DHquinase_I"/>
    <property type="match status" value="1"/>
</dbReference>
<dbReference type="InterPro" id="IPR013785">
    <property type="entry name" value="Aldolase_TIM"/>
</dbReference>
<dbReference type="SUPFAM" id="SSF51569">
    <property type="entry name" value="Aldolase"/>
    <property type="match status" value="1"/>
</dbReference>
<dbReference type="EMBL" id="WJBD01000030">
    <property type="protein sequence ID" value="MBC3889921.1"/>
    <property type="molecule type" value="Genomic_DNA"/>
</dbReference>
<dbReference type="AlphaFoldDB" id="A0A923HX60"/>
<dbReference type="CDD" id="cd00502">
    <property type="entry name" value="DHQase_I"/>
    <property type="match status" value="1"/>
</dbReference>
<keyword evidence="3 5" id="KW-0456">Lyase</keyword>
<dbReference type="GO" id="GO:0003855">
    <property type="term" value="F:3-dehydroquinate dehydratase activity"/>
    <property type="evidence" value="ECO:0007669"/>
    <property type="project" value="UniProtKB-UniRule"/>
</dbReference>
<dbReference type="Gene3D" id="3.20.20.70">
    <property type="entry name" value="Aldolase class I"/>
    <property type="match status" value="1"/>
</dbReference>